<evidence type="ECO:0000256" key="1">
    <source>
        <dbReference type="SAM" id="Phobius"/>
    </source>
</evidence>
<proteinExistence type="predicted"/>
<keyword evidence="1" id="KW-0812">Transmembrane</keyword>
<dbReference type="EMBL" id="UOEK01000605">
    <property type="protein sequence ID" value="VAW09540.1"/>
    <property type="molecule type" value="Genomic_DNA"/>
</dbReference>
<keyword evidence="1" id="KW-1133">Transmembrane helix</keyword>
<reference evidence="2" key="1">
    <citation type="submission" date="2018-06" db="EMBL/GenBank/DDBJ databases">
        <authorList>
            <person name="Zhirakovskaya E."/>
        </authorList>
    </citation>
    <scope>NUCLEOTIDE SEQUENCE</scope>
</reference>
<sequence>MAEQTGTFELFGIAFRLWWGNVLLLTLLNILWFAFQVPIISAPIATAFAYVVARQVVDDEFVGFRGAVQAIRKVALPALLWGALNLAVALVVIGNFWIYREEVGAVWALARVVWGAVGIGWFIVNLFYWPFWLAAEEPRLWTTMRNGAVFVVRRPTVGLLSLAILIVSALLTLPFVTAAMALAALFGLVAVDSDRKFIGGRGEGRIES</sequence>
<keyword evidence="1" id="KW-0472">Membrane</keyword>
<name>A0A3B0SY99_9ZZZZ</name>
<gene>
    <name evidence="2" type="ORF">MNBD_ACTINO02-2722</name>
</gene>
<accession>A0A3B0SY99</accession>
<dbReference type="AlphaFoldDB" id="A0A3B0SY99"/>
<feature type="transmembrane region" description="Helical" evidence="1">
    <location>
        <begin position="74"/>
        <end position="99"/>
    </location>
</feature>
<evidence type="ECO:0000313" key="2">
    <source>
        <dbReference type="EMBL" id="VAW09540.1"/>
    </source>
</evidence>
<feature type="transmembrane region" description="Helical" evidence="1">
    <location>
        <begin position="30"/>
        <end position="53"/>
    </location>
</feature>
<protein>
    <recommendedName>
        <fullName evidence="3">DUF624 domain-containing protein</fullName>
    </recommendedName>
</protein>
<feature type="transmembrane region" description="Helical" evidence="1">
    <location>
        <begin position="173"/>
        <end position="191"/>
    </location>
</feature>
<feature type="transmembrane region" description="Helical" evidence="1">
    <location>
        <begin position="111"/>
        <end position="135"/>
    </location>
</feature>
<organism evidence="2">
    <name type="scientific">hydrothermal vent metagenome</name>
    <dbReference type="NCBI Taxonomy" id="652676"/>
    <lineage>
        <taxon>unclassified sequences</taxon>
        <taxon>metagenomes</taxon>
        <taxon>ecological metagenomes</taxon>
    </lineage>
</organism>
<evidence type="ECO:0008006" key="3">
    <source>
        <dbReference type="Google" id="ProtNLM"/>
    </source>
</evidence>